<sequence length="88" mass="10005">FPYILSIKTTETLVHAFVTSKLDHCNSLLYGVPKYAIQKLQSSPVYIQDLIRRYSTSRTLRSSSTLRLTPVNFNLKSYGYRAFAVSAP</sequence>
<protein>
    <submittedName>
        <fullName evidence="1">Uncharacterized protein</fullName>
    </submittedName>
</protein>
<evidence type="ECO:0000313" key="2">
    <source>
        <dbReference type="Proteomes" id="UP001159428"/>
    </source>
</evidence>
<dbReference type="AlphaFoldDB" id="A0AAU9VJI3"/>
<comment type="caution">
    <text evidence="1">The sequence shown here is derived from an EMBL/GenBank/DDBJ whole genome shotgun (WGS) entry which is preliminary data.</text>
</comment>
<dbReference type="EMBL" id="CALNXJ010000001">
    <property type="protein sequence ID" value="CAH3031015.1"/>
    <property type="molecule type" value="Genomic_DNA"/>
</dbReference>
<gene>
    <name evidence="1" type="ORF">PMEA_00000345</name>
</gene>
<feature type="non-terminal residue" evidence="1">
    <location>
        <position position="1"/>
    </location>
</feature>
<name>A0AAU9VJI3_9CNID</name>
<feature type="non-terminal residue" evidence="1">
    <location>
        <position position="88"/>
    </location>
</feature>
<keyword evidence="2" id="KW-1185">Reference proteome</keyword>
<dbReference type="Proteomes" id="UP001159428">
    <property type="component" value="Unassembled WGS sequence"/>
</dbReference>
<accession>A0AAU9VJI3</accession>
<reference evidence="1 2" key="1">
    <citation type="submission" date="2022-05" db="EMBL/GenBank/DDBJ databases">
        <authorList>
            <consortium name="Genoscope - CEA"/>
            <person name="William W."/>
        </authorList>
    </citation>
    <scope>NUCLEOTIDE SEQUENCE [LARGE SCALE GENOMIC DNA]</scope>
</reference>
<evidence type="ECO:0000313" key="1">
    <source>
        <dbReference type="EMBL" id="CAH3031015.1"/>
    </source>
</evidence>
<organism evidence="1 2">
    <name type="scientific">Pocillopora meandrina</name>
    <dbReference type="NCBI Taxonomy" id="46732"/>
    <lineage>
        <taxon>Eukaryota</taxon>
        <taxon>Metazoa</taxon>
        <taxon>Cnidaria</taxon>
        <taxon>Anthozoa</taxon>
        <taxon>Hexacorallia</taxon>
        <taxon>Scleractinia</taxon>
        <taxon>Astrocoeniina</taxon>
        <taxon>Pocilloporidae</taxon>
        <taxon>Pocillopora</taxon>
    </lineage>
</organism>
<proteinExistence type="predicted"/>